<dbReference type="AlphaFoldDB" id="A0A9D3W2A7"/>
<protein>
    <recommendedName>
        <fullName evidence="3">Retrovirus-related Pol polyprotein from transposon TNT 1-94</fullName>
    </recommendedName>
</protein>
<dbReference type="Proteomes" id="UP000828251">
    <property type="component" value="Unassembled WGS sequence"/>
</dbReference>
<evidence type="ECO:0000313" key="2">
    <source>
        <dbReference type="Proteomes" id="UP000828251"/>
    </source>
</evidence>
<reference evidence="1 2" key="1">
    <citation type="journal article" date="2021" name="Plant Biotechnol. J.">
        <title>Multi-omics assisted identification of the key and species-specific regulatory components of drought-tolerant mechanisms in Gossypium stocksii.</title>
        <authorList>
            <person name="Yu D."/>
            <person name="Ke L."/>
            <person name="Zhang D."/>
            <person name="Wu Y."/>
            <person name="Sun Y."/>
            <person name="Mei J."/>
            <person name="Sun J."/>
            <person name="Sun Y."/>
        </authorList>
    </citation>
    <scope>NUCLEOTIDE SEQUENCE [LARGE SCALE GENOMIC DNA]</scope>
    <source>
        <strain evidence="2">cv. E1</strain>
        <tissue evidence="1">Leaf</tissue>
    </source>
</reference>
<dbReference type="OrthoDB" id="2013098at2759"/>
<sequence length="223" mass="25639">MVKNSSNSGAFVQPIVPKFDGKLKYYLYQAISREIMETIFNDDTSKQMWDSMKQKFKGLTRVKRAQLQALKTEFEILRMKEGETVNAYFRRTLSIAKKMKACRENVKEADITRKILRSLVPKFNYVVCSIEESNNVETLTVDELQSSLLIHEQRITGPIEKEQVLKVSNKDRGGKGRGRGKHSIDKAIVDSISVTIWGIISMNVPIGKRKLIIQKLMMKTRYC</sequence>
<comment type="caution">
    <text evidence="1">The sequence shown here is derived from an EMBL/GenBank/DDBJ whole genome shotgun (WGS) entry which is preliminary data.</text>
</comment>
<evidence type="ECO:0008006" key="3">
    <source>
        <dbReference type="Google" id="ProtNLM"/>
    </source>
</evidence>
<dbReference type="PANTHER" id="PTHR35317:SF34">
    <property type="match status" value="1"/>
</dbReference>
<organism evidence="1 2">
    <name type="scientific">Gossypium stocksii</name>
    <dbReference type="NCBI Taxonomy" id="47602"/>
    <lineage>
        <taxon>Eukaryota</taxon>
        <taxon>Viridiplantae</taxon>
        <taxon>Streptophyta</taxon>
        <taxon>Embryophyta</taxon>
        <taxon>Tracheophyta</taxon>
        <taxon>Spermatophyta</taxon>
        <taxon>Magnoliopsida</taxon>
        <taxon>eudicotyledons</taxon>
        <taxon>Gunneridae</taxon>
        <taxon>Pentapetalae</taxon>
        <taxon>rosids</taxon>
        <taxon>malvids</taxon>
        <taxon>Malvales</taxon>
        <taxon>Malvaceae</taxon>
        <taxon>Malvoideae</taxon>
        <taxon>Gossypium</taxon>
    </lineage>
</organism>
<proteinExistence type="predicted"/>
<dbReference type="EMBL" id="JAIQCV010000004">
    <property type="protein sequence ID" value="KAH1107392.1"/>
    <property type="molecule type" value="Genomic_DNA"/>
</dbReference>
<keyword evidence="2" id="KW-1185">Reference proteome</keyword>
<dbReference type="PANTHER" id="PTHR35317">
    <property type="entry name" value="OS04G0629600 PROTEIN"/>
    <property type="match status" value="1"/>
</dbReference>
<evidence type="ECO:0000313" key="1">
    <source>
        <dbReference type="EMBL" id="KAH1107392.1"/>
    </source>
</evidence>
<gene>
    <name evidence="1" type="ORF">J1N35_011160</name>
</gene>
<accession>A0A9D3W2A7</accession>
<dbReference type="Pfam" id="PF14223">
    <property type="entry name" value="Retrotran_gag_2"/>
    <property type="match status" value="1"/>
</dbReference>
<name>A0A9D3W2A7_9ROSI</name>